<evidence type="ECO:0000256" key="9">
    <source>
        <dbReference type="ARBA" id="ARBA00049308"/>
    </source>
</evidence>
<dbReference type="CDD" id="cd14210">
    <property type="entry name" value="PKc_DYRK"/>
    <property type="match status" value="1"/>
</dbReference>
<comment type="catalytic activity">
    <reaction evidence="10">
        <text>L-tyrosyl-[protein] + ATP = O-phospho-L-tyrosyl-[protein] + ADP + H(+)</text>
        <dbReference type="Rhea" id="RHEA:10596"/>
        <dbReference type="Rhea" id="RHEA-COMP:10136"/>
        <dbReference type="Rhea" id="RHEA-COMP:20101"/>
        <dbReference type="ChEBI" id="CHEBI:15378"/>
        <dbReference type="ChEBI" id="CHEBI:30616"/>
        <dbReference type="ChEBI" id="CHEBI:46858"/>
        <dbReference type="ChEBI" id="CHEBI:61978"/>
        <dbReference type="ChEBI" id="CHEBI:456216"/>
        <dbReference type="EC" id="2.7.12.1"/>
    </reaction>
</comment>
<dbReference type="PROSITE" id="PS50011">
    <property type="entry name" value="PROTEIN_KINASE_DOM"/>
    <property type="match status" value="1"/>
</dbReference>
<gene>
    <name evidence="14" type="ORF">M9Y10_029111</name>
</gene>
<evidence type="ECO:0000313" key="15">
    <source>
        <dbReference type="Proteomes" id="UP001470230"/>
    </source>
</evidence>
<dbReference type="Gene3D" id="3.30.10.30">
    <property type="entry name" value="DYRK"/>
    <property type="match status" value="1"/>
</dbReference>
<sequence length="470" mass="54329">MLVCNYNSTPYSSRKDKARAYETKIHPRQPSAPKAVLNSIDENALNPIEPKCEPPSSIRRKNPRFSYSIRSSRSSQYSSPIIQNAPISPQEARKNYSALLNKYELREIDDYQEIYFLGIQHKKVQPTMSISSNYGYDDSNSHYRALVGDHIAYRFEIRAVLGKGAFGQVIRCFDHKTKTSVALKIIVNTEIMQEQGRVEVGIIQHLNKYDKDSKHHIIRGMDFFVFRNHICASFEILGPNLYEYSRSMRFKPIPSNAMKPISMQILQGLAFCHSHGVVHCDMKPENILLIPGGFKNIKIIDFGSSCFIGQQRYEYIQSRFYRAPEVILGIKYGPPMDIWSFGCIVIEMMIGKPIFPGCDEHEQIEMLMEVFGPPPKEIINECSRRREFFSPDGRLRLPKDRRKRRQVGAISLQQMTRINDPLLIDLLQKCFEWDQNKRITAEEALNHPYFTAKEVQISKPQTNILPELIR</sequence>
<evidence type="ECO:0000256" key="4">
    <source>
        <dbReference type="ARBA" id="ARBA00022679"/>
    </source>
</evidence>
<dbReference type="SUPFAM" id="SSF56112">
    <property type="entry name" value="Protein kinase-like (PK-like)"/>
    <property type="match status" value="1"/>
</dbReference>
<keyword evidence="3 12" id="KW-0723">Serine/threonine-protein kinase</keyword>
<evidence type="ECO:0000256" key="2">
    <source>
        <dbReference type="ARBA" id="ARBA00013203"/>
    </source>
</evidence>
<evidence type="ECO:0000256" key="7">
    <source>
        <dbReference type="ARBA" id="ARBA00022840"/>
    </source>
</evidence>
<keyword evidence="4" id="KW-0808">Transferase</keyword>
<accession>A0ABR2KLB5</accession>
<dbReference type="InterPro" id="IPR000719">
    <property type="entry name" value="Prot_kinase_dom"/>
</dbReference>
<organism evidence="14 15">
    <name type="scientific">Tritrichomonas musculus</name>
    <dbReference type="NCBI Taxonomy" id="1915356"/>
    <lineage>
        <taxon>Eukaryota</taxon>
        <taxon>Metamonada</taxon>
        <taxon>Parabasalia</taxon>
        <taxon>Tritrichomonadida</taxon>
        <taxon>Tritrichomonadidae</taxon>
        <taxon>Tritrichomonas</taxon>
    </lineage>
</organism>
<protein>
    <recommendedName>
        <fullName evidence="2">dual-specificity kinase</fullName>
        <ecNumber evidence="2">2.7.12.1</ecNumber>
    </recommendedName>
</protein>
<evidence type="ECO:0000256" key="8">
    <source>
        <dbReference type="ARBA" id="ARBA00049003"/>
    </source>
</evidence>
<dbReference type="InterPro" id="IPR017441">
    <property type="entry name" value="Protein_kinase_ATP_BS"/>
</dbReference>
<dbReference type="InterPro" id="IPR042521">
    <property type="entry name" value="DYRK"/>
</dbReference>
<keyword evidence="6" id="KW-0418">Kinase</keyword>
<feature type="binding site" evidence="11">
    <location>
        <position position="184"/>
    </location>
    <ligand>
        <name>ATP</name>
        <dbReference type="ChEBI" id="CHEBI:30616"/>
    </ligand>
</feature>
<evidence type="ECO:0000256" key="1">
    <source>
        <dbReference type="ARBA" id="ARBA00008867"/>
    </source>
</evidence>
<dbReference type="Pfam" id="PF00069">
    <property type="entry name" value="Pkinase"/>
    <property type="match status" value="1"/>
</dbReference>
<dbReference type="InterPro" id="IPR050494">
    <property type="entry name" value="Ser_Thr_dual-spec_kinase"/>
</dbReference>
<name>A0ABR2KLB5_9EUKA</name>
<comment type="catalytic activity">
    <reaction evidence="9">
        <text>L-threonyl-[protein] + ATP = O-phospho-L-threonyl-[protein] + ADP + H(+)</text>
        <dbReference type="Rhea" id="RHEA:46608"/>
        <dbReference type="Rhea" id="RHEA-COMP:11060"/>
        <dbReference type="Rhea" id="RHEA-COMP:11605"/>
        <dbReference type="ChEBI" id="CHEBI:15378"/>
        <dbReference type="ChEBI" id="CHEBI:30013"/>
        <dbReference type="ChEBI" id="CHEBI:30616"/>
        <dbReference type="ChEBI" id="CHEBI:61977"/>
        <dbReference type="ChEBI" id="CHEBI:456216"/>
        <dbReference type="EC" id="2.7.12.1"/>
    </reaction>
</comment>
<keyword evidence="5 11" id="KW-0547">Nucleotide-binding</keyword>
<dbReference type="SMART" id="SM00220">
    <property type="entry name" value="S_TKc"/>
    <property type="match status" value="1"/>
</dbReference>
<keyword evidence="15" id="KW-1185">Reference proteome</keyword>
<dbReference type="EMBL" id="JAPFFF010000004">
    <property type="protein sequence ID" value="KAK8891889.1"/>
    <property type="molecule type" value="Genomic_DNA"/>
</dbReference>
<dbReference type="PROSITE" id="PS00108">
    <property type="entry name" value="PROTEIN_KINASE_ST"/>
    <property type="match status" value="1"/>
</dbReference>
<comment type="similarity">
    <text evidence="1">Belongs to the protein kinase superfamily. CMGC Ser/Thr protein kinase family. MNB/DYRK subfamily.</text>
</comment>
<dbReference type="Proteomes" id="UP001470230">
    <property type="component" value="Unassembled WGS sequence"/>
</dbReference>
<dbReference type="PROSITE" id="PS00107">
    <property type="entry name" value="PROTEIN_KINASE_ATP"/>
    <property type="match status" value="1"/>
</dbReference>
<dbReference type="InterPro" id="IPR011009">
    <property type="entry name" value="Kinase-like_dom_sf"/>
</dbReference>
<dbReference type="Gene3D" id="3.30.200.20">
    <property type="entry name" value="Phosphorylase Kinase, domain 1"/>
    <property type="match status" value="1"/>
</dbReference>
<evidence type="ECO:0000256" key="5">
    <source>
        <dbReference type="ARBA" id="ARBA00022741"/>
    </source>
</evidence>
<proteinExistence type="inferred from homology"/>
<dbReference type="EC" id="2.7.12.1" evidence="2"/>
<keyword evidence="7 11" id="KW-0067">ATP-binding</keyword>
<dbReference type="PANTHER" id="PTHR24058:SF22">
    <property type="entry name" value="DUAL SPECIFICITY TYROSINE-PHOSPHORYLATION-REGULATED KINASE 4"/>
    <property type="match status" value="1"/>
</dbReference>
<dbReference type="InterPro" id="IPR008271">
    <property type="entry name" value="Ser/Thr_kinase_AS"/>
</dbReference>
<evidence type="ECO:0000256" key="11">
    <source>
        <dbReference type="PROSITE-ProRule" id="PRU10141"/>
    </source>
</evidence>
<feature type="domain" description="Protein kinase" evidence="13">
    <location>
        <begin position="155"/>
        <end position="450"/>
    </location>
</feature>
<evidence type="ECO:0000256" key="12">
    <source>
        <dbReference type="RuleBase" id="RU000304"/>
    </source>
</evidence>
<evidence type="ECO:0000259" key="13">
    <source>
        <dbReference type="PROSITE" id="PS50011"/>
    </source>
</evidence>
<comment type="catalytic activity">
    <reaction evidence="8">
        <text>L-seryl-[protein] + ATP = O-phospho-L-seryl-[protein] + ADP + H(+)</text>
        <dbReference type="Rhea" id="RHEA:17989"/>
        <dbReference type="Rhea" id="RHEA-COMP:9863"/>
        <dbReference type="Rhea" id="RHEA-COMP:11604"/>
        <dbReference type="ChEBI" id="CHEBI:15378"/>
        <dbReference type="ChEBI" id="CHEBI:29999"/>
        <dbReference type="ChEBI" id="CHEBI:30616"/>
        <dbReference type="ChEBI" id="CHEBI:83421"/>
        <dbReference type="ChEBI" id="CHEBI:456216"/>
        <dbReference type="EC" id="2.7.12.1"/>
    </reaction>
</comment>
<evidence type="ECO:0000256" key="3">
    <source>
        <dbReference type="ARBA" id="ARBA00022527"/>
    </source>
</evidence>
<dbReference type="PANTHER" id="PTHR24058">
    <property type="entry name" value="DUAL SPECIFICITY PROTEIN KINASE"/>
    <property type="match status" value="1"/>
</dbReference>
<evidence type="ECO:0000256" key="6">
    <source>
        <dbReference type="ARBA" id="ARBA00022777"/>
    </source>
</evidence>
<evidence type="ECO:0000256" key="10">
    <source>
        <dbReference type="ARBA" id="ARBA00051680"/>
    </source>
</evidence>
<dbReference type="Gene3D" id="1.10.510.10">
    <property type="entry name" value="Transferase(Phosphotransferase) domain 1"/>
    <property type="match status" value="1"/>
</dbReference>
<reference evidence="14 15" key="1">
    <citation type="submission" date="2024-04" db="EMBL/GenBank/DDBJ databases">
        <title>Tritrichomonas musculus Genome.</title>
        <authorList>
            <person name="Alves-Ferreira E."/>
            <person name="Grigg M."/>
            <person name="Lorenzi H."/>
            <person name="Galac M."/>
        </authorList>
    </citation>
    <scope>NUCLEOTIDE SEQUENCE [LARGE SCALE GENOMIC DNA]</scope>
    <source>
        <strain evidence="14 15">EAF2021</strain>
    </source>
</reference>
<comment type="caution">
    <text evidence="14">The sequence shown here is derived from an EMBL/GenBank/DDBJ whole genome shotgun (WGS) entry which is preliminary data.</text>
</comment>
<evidence type="ECO:0000313" key="14">
    <source>
        <dbReference type="EMBL" id="KAK8891889.1"/>
    </source>
</evidence>